<sequence>MKELIQQNKFDELKFALQNSNSQLKIHQVLARALNGNHFEETDYGFEANMYQEEFLEGFDLYKVLNKSEIPQNQLQEYKIALTFLVFKMGGFIKLLADKTMQQGLYLSQVENVYKVDPSLRKELQAFIDLLKETNDVQAIANASAAKAQISLSVADLLEKYEIGQDMLQFARGYEDAGLKDEATRIYINILSDFECESAKTSSNLFPEITHVDTRSNEEIEIFEKAKSRFETITGANLPTIKRVRPDDDANAEKLVEAVDKHEISLEVEENYPISFWDRVKRFFS</sequence>
<evidence type="ECO:0000313" key="2">
    <source>
        <dbReference type="Proteomes" id="UP000199705"/>
    </source>
</evidence>
<gene>
    <name evidence="1" type="ORF">SAMN05192573_1198</name>
</gene>
<dbReference type="EMBL" id="FNCG01000019">
    <property type="protein sequence ID" value="SDI33286.1"/>
    <property type="molecule type" value="Genomic_DNA"/>
</dbReference>
<proteinExistence type="predicted"/>
<evidence type="ECO:0000313" key="1">
    <source>
        <dbReference type="EMBL" id="SDI33286.1"/>
    </source>
</evidence>
<keyword evidence="2" id="KW-1185">Reference proteome</keyword>
<reference evidence="2" key="1">
    <citation type="submission" date="2016-10" db="EMBL/GenBank/DDBJ databases">
        <authorList>
            <person name="Varghese N."/>
            <person name="Submissions S."/>
        </authorList>
    </citation>
    <scope>NUCLEOTIDE SEQUENCE [LARGE SCALE GENOMIC DNA]</scope>
    <source>
        <strain evidence="2">Gh-67</strain>
    </source>
</reference>
<protein>
    <submittedName>
        <fullName evidence="1">Uncharacterized protein</fullName>
    </submittedName>
</protein>
<dbReference type="RefSeq" id="WP_091174519.1">
    <property type="nucleotide sequence ID" value="NZ_FNCG01000019.1"/>
</dbReference>
<name>A0A1G8JQ09_9SPHI</name>
<accession>A0A1G8JQ09</accession>
<dbReference type="Proteomes" id="UP000199705">
    <property type="component" value="Unassembled WGS sequence"/>
</dbReference>
<organism evidence="1 2">
    <name type="scientific">Mucilaginibacter gossypii</name>
    <dbReference type="NCBI Taxonomy" id="551996"/>
    <lineage>
        <taxon>Bacteria</taxon>
        <taxon>Pseudomonadati</taxon>
        <taxon>Bacteroidota</taxon>
        <taxon>Sphingobacteriia</taxon>
        <taxon>Sphingobacteriales</taxon>
        <taxon>Sphingobacteriaceae</taxon>
        <taxon>Mucilaginibacter</taxon>
    </lineage>
</organism>
<dbReference type="AlphaFoldDB" id="A0A1G8JQ09"/>